<dbReference type="InterPro" id="IPR029063">
    <property type="entry name" value="SAM-dependent_MTases_sf"/>
</dbReference>
<gene>
    <name evidence="2" type="ORF">MGAL_10B001029</name>
</gene>
<proteinExistence type="predicted"/>
<comment type="caution">
    <text evidence="2">The sequence shown here is derived from an EMBL/GenBank/DDBJ whole genome shotgun (WGS) entry which is preliminary data.</text>
</comment>
<dbReference type="SUPFAM" id="SSF53335">
    <property type="entry name" value="S-adenosyl-L-methionine-dependent methyltransferases"/>
    <property type="match status" value="1"/>
</dbReference>
<dbReference type="Pfam" id="PF05050">
    <property type="entry name" value="Methyltransf_21"/>
    <property type="match status" value="1"/>
</dbReference>
<organism evidence="2 3">
    <name type="scientific">Mytilus galloprovincialis</name>
    <name type="common">Mediterranean mussel</name>
    <dbReference type="NCBI Taxonomy" id="29158"/>
    <lineage>
        <taxon>Eukaryota</taxon>
        <taxon>Metazoa</taxon>
        <taxon>Spiralia</taxon>
        <taxon>Lophotrochozoa</taxon>
        <taxon>Mollusca</taxon>
        <taxon>Bivalvia</taxon>
        <taxon>Autobranchia</taxon>
        <taxon>Pteriomorphia</taxon>
        <taxon>Mytilida</taxon>
        <taxon>Mytiloidea</taxon>
        <taxon>Mytilidae</taxon>
        <taxon>Mytilinae</taxon>
        <taxon>Mytilus</taxon>
    </lineage>
</organism>
<dbReference type="Gene3D" id="3.40.50.150">
    <property type="entry name" value="Vaccinia Virus protein VP39"/>
    <property type="match status" value="1"/>
</dbReference>
<dbReference type="AlphaFoldDB" id="A0A8B6DST0"/>
<evidence type="ECO:0000313" key="2">
    <source>
        <dbReference type="EMBL" id="VDI23991.1"/>
    </source>
</evidence>
<reference evidence="2" key="1">
    <citation type="submission" date="2018-11" db="EMBL/GenBank/DDBJ databases">
        <authorList>
            <person name="Alioto T."/>
            <person name="Alioto T."/>
        </authorList>
    </citation>
    <scope>NUCLEOTIDE SEQUENCE</scope>
</reference>
<evidence type="ECO:0000259" key="1">
    <source>
        <dbReference type="Pfam" id="PF05050"/>
    </source>
</evidence>
<evidence type="ECO:0000313" key="3">
    <source>
        <dbReference type="Proteomes" id="UP000596742"/>
    </source>
</evidence>
<dbReference type="InterPro" id="IPR052514">
    <property type="entry name" value="SAM-dependent_MTase"/>
</dbReference>
<dbReference type="OrthoDB" id="411251at2759"/>
<name>A0A8B6DST0_MYTGA</name>
<dbReference type="InterPro" id="IPR006342">
    <property type="entry name" value="FkbM_mtfrase"/>
</dbReference>
<keyword evidence="3" id="KW-1185">Reference proteome</keyword>
<dbReference type="EMBL" id="UYJE01003993">
    <property type="protein sequence ID" value="VDI23991.1"/>
    <property type="molecule type" value="Genomic_DNA"/>
</dbReference>
<dbReference type="Proteomes" id="UP000596742">
    <property type="component" value="Unassembled WGS sequence"/>
</dbReference>
<sequence length="164" mass="18401">MCNSIIENNLGSKITLIYNALSDTRGTVSLGKDEKNVGGTFVMDRSNANKVQGSNVNGKIGEDVVTAKLDDLLNIPGFNFKKIIMKMDVEGYEGYVLKGGTKFFEMVDVQAVFMEWMWLKSGTVTQEVLSFFTSRGYKPYIATSGRQLRVEDATNWPVDMMWKK</sequence>
<accession>A0A8B6DST0</accession>
<feature type="domain" description="Methyltransferase FkbM" evidence="1">
    <location>
        <begin position="19"/>
        <end position="138"/>
    </location>
</feature>
<protein>
    <recommendedName>
        <fullName evidence="1">Methyltransferase FkbM domain-containing protein</fullName>
    </recommendedName>
</protein>
<dbReference type="PANTHER" id="PTHR34203:SF15">
    <property type="entry name" value="SLL1173 PROTEIN"/>
    <property type="match status" value="1"/>
</dbReference>
<dbReference type="PANTHER" id="PTHR34203">
    <property type="entry name" value="METHYLTRANSFERASE, FKBM FAMILY PROTEIN"/>
    <property type="match status" value="1"/>
</dbReference>